<keyword evidence="2" id="KW-1185">Reference proteome</keyword>
<dbReference type="RefSeq" id="WP_386057350.1">
    <property type="nucleotide sequence ID" value="NZ_JBHTKL010000001.1"/>
</dbReference>
<protein>
    <recommendedName>
        <fullName evidence="3">Tubulin-specific chaperone A</fullName>
    </recommendedName>
</protein>
<evidence type="ECO:0000313" key="2">
    <source>
        <dbReference type="Proteomes" id="UP001596990"/>
    </source>
</evidence>
<name>A0ABW3KYN3_9BACI</name>
<gene>
    <name evidence="1" type="ORF">ACFQ2J_05585</name>
</gene>
<sequence length="110" mass="12800">MKKPNTDTRKYLKLYKQLKNVIGGYDADTPEEMEKAKAEHNKKYEQIERKLGELKEKKLSEPLRESKQHLEKAIKSIQEFDRSGSEFHGQLTQEHLKAASDALRRTENGS</sequence>
<accession>A0ABW3KYN3</accession>
<evidence type="ECO:0008006" key="3">
    <source>
        <dbReference type="Google" id="ProtNLM"/>
    </source>
</evidence>
<proteinExistence type="predicted"/>
<reference evidence="2" key="1">
    <citation type="journal article" date="2019" name="Int. J. Syst. Evol. Microbiol.">
        <title>The Global Catalogue of Microorganisms (GCM) 10K type strain sequencing project: providing services to taxonomists for standard genome sequencing and annotation.</title>
        <authorList>
            <consortium name="The Broad Institute Genomics Platform"/>
            <consortium name="The Broad Institute Genome Sequencing Center for Infectious Disease"/>
            <person name="Wu L."/>
            <person name="Ma J."/>
        </authorList>
    </citation>
    <scope>NUCLEOTIDE SEQUENCE [LARGE SCALE GENOMIC DNA]</scope>
    <source>
        <strain evidence="2">CCUG 56607</strain>
    </source>
</reference>
<organism evidence="1 2">
    <name type="scientific">Thalassobacillus hwangdonensis</name>
    <dbReference type="NCBI Taxonomy" id="546108"/>
    <lineage>
        <taxon>Bacteria</taxon>
        <taxon>Bacillati</taxon>
        <taxon>Bacillota</taxon>
        <taxon>Bacilli</taxon>
        <taxon>Bacillales</taxon>
        <taxon>Bacillaceae</taxon>
        <taxon>Thalassobacillus</taxon>
    </lineage>
</organism>
<dbReference type="Proteomes" id="UP001596990">
    <property type="component" value="Unassembled WGS sequence"/>
</dbReference>
<evidence type="ECO:0000313" key="1">
    <source>
        <dbReference type="EMBL" id="MFD1018671.1"/>
    </source>
</evidence>
<comment type="caution">
    <text evidence="1">The sequence shown here is derived from an EMBL/GenBank/DDBJ whole genome shotgun (WGS) entry which is preliminary data.</text>
</comment>
<dbReference type="EMBL" id="JBHTKL010000001">
    <property type="protein sequence ID" value="MFD1018671.1"/>
    <property type="molecule type" value="Genomic_DNA"/>
</dbReference>